<keyword evidence="2" id="KW-1185">Reference proteome</keyword>
<name>A0A1C7GXH5_9BACE</name>
<evidence type="ECO:0000313" key="2">
    <source>
        <dbReference type="Proteomes" id="UP000092631"/>
    </source>
</evidence>
<organism evidence="1 2">
    <name type="scientific">Bacteroides caecimuris</name>
    <dbReference type="NCBI Taxonomy" id="1796613"/>
    <lineage>
        <taxon>Bacteria</taxon>
        <taxon>Pseudomonadati</taxon>
        <taxon>Bacteroidota</taxon>
        <taxon>Bacteroidia</taxon>
        <taxon>Bacteroidales</taxon>
        <taxon>Bacteroidaceae</taxon>
        <taxon>Bacteroides</taxon>
    </lineage>
</organism>
<gene>
    <name evidence="1" type="ORF">A4V03_04855</name>
</gene>
<sequence length="165" mass="19266">MSKRTFLIDTDVNQDKSLKITNGGRNEIIHICIDGGIIKHGLEDYVGDGVPRGRCDCMIFDNNKLLLVEFKMDVEPLTKDKTLWKNFSHAMKQIKDFFLYLKASLKQEGKDLSTFYSNDNIIPIICMKYGPNIHPKRNVQRNNEKEKFREETQLKIQSICEYEFL</sequence>
<evidence type="ECO:0000313" key="1">
    <source>
        <dbReference type="EMBL" id="ANU56979.1"/>
    </source>
</evidence>
<dbReference type="EMBL" id="CP015401">
    <property type="protein sequence ID" value="ANU56979.1"/>
    <property type="molecule type" value="Genomic_DNA"/>
</dbReference>
<proteinExistence type="predicted"/>
<reference evidence="2" key="1">
    <citation type="submission" date="2016-04" db="EMBL/GenBank/DDBJ databases">
        <title>Complete Genome Sequences of Twelve Strains of a Stable Defined Moderately Diverse Mouse Microbiota 2 (sDMDMm2).</title>
        <authorList>
            <person name="Uchimura Y."/>
            <person name="Wyss M."/>
            <person name="Brugiroux S."/>
            <person name="Limenitakis J.P."/>
            <person name="Stecher B."/>
            <person name="McCoy K.D."/>
            <person name="Macpherson A.J."/>
        </authorList>
    </citation>
    <scope>NUCLEOTIDE SEQUENCE [LARGE SCALE GENOMIC DNA]</scope>
    <source>
        <strain evidence="2">I48</strain>
    </source>
</reference>
<dbReference type="Proteomes" id="UP000092631">
    <property type="component" value="Chromosome"/>
</dbReference>
<dbReference type="KEGG" id="bcae:A4V03_04855"/>
<accession>A0A1C7GXH5</accession>
<protein>
    <submittedName>
        <fullName evidence="1">Uncharacterized protein</fullName>
    </submittedName>
</protein>
<dbReference type="AlphaFoldDB" id="A0A1C7GXH5"/>